<organism evidence="8 9">
    <name type="scientific">Sphagnurus paluster</name>
    <dbReference type="NCBI Taxonomy" id="117069"/>
    <lineage>
        <taxon>Eukaryota</taxon>
        <taxon>Fungi</taxon>
        <taxon>Dikarya</taxon>
        <taxon>Basidiomycota</taxon>
        <taxon>Agaricomycotina</taxon>
        <taxon>Agaricomycetes</taxon>
        <taxon>Agaricomycetidae</taxon>
        <taxon>Agaricales</taxon>
        <taxon>Tricholomatineae</taxon>
        <taxon>Lyophyllaceae</taxon>
        <taxon>Sphagnurus</taxon>
    </lineage>
</organism>
<dbReference type="Gene3D" id="3.40.50.300">
    <property type="entry name" value="P-loop containing nucleotide triphosphate hydrolases"/>
    <property type="match status" value="1"/>
</dbReference>
<evidence type="ECO:0000256" key="2">
    <source>
        <dbReference type="ARBA" id="ARBA00022490"/>
    </source>
</evidence>
<evidence type="ECO:0000256" key="5">
    <source>
        <dbReference type="ARBA" id="ARBA00023134"/>
    </source>
</evidence>
<reference evidence="8" key="1">
    <citation type="submission" date="2021-02" db="EMBL/GenBank/DDBJ databases">
        <authorList>
            <person name="Nieuwenhuis M."/>
            <person name="Van De Peppel L.J.J."/>
        </authorList>
    </citation>
    <scope>NUCLEOTIDE SEQUENCE</scope>
    <source>
        <strain evidence="8">D49</strain>
    </source>
</reference>
<dbReference type="InterPro" id="IPR043358">
    <property type="entry name" value="GNL1-like"/>
</dbReference>
<accession>A0A9P7GKB8</accession>
<evidence type="ECO:0000259" key="7">
    <source>
        <dbReference type="PROSITE" id="PS51721"/>
    </source>
</evidence>
<dbReference type="GO" id="GO:0005829">
    <property type="term" value="C:cytosol"/>
    <property type="evidence" value="ECO:0007669"/>
    <property type="project" value="TreeGrafter"/>
</dbReference>
<sequence length="757" mass="83377">MPPKPKNPNPSGLGRAIINRKVKDARRQQESGLASYRTIENLSCTKISFLKFKFATDLEASNRLKSVTQERDLDEFLNTAQLAGTEFTAERRNVKIIQQSANASQNPYLLSEQEERNTLKKHSENKQRLRVPRRPAWTKSMTTTELDKQEKTAFLDWRRGLAQLQEEENFLLTPFERNLEVWRQLWRVLERSHLVVQIVDARNPLRFRCEDLETYVRDVEGPEGEEGSGEGRRKSLLLINKADLLTAKQRCLWADYFDSQNVQYAFFSAANAAAIQKARRDALAAAQLSGAVEEDATGDGGCETDTEDPEDPRGDSGGDSDYETTDSSSEENAYFSAEEDTSEGQDPRAKVLSVVELEDWFVRMAPDLSNFSDASGNAPTKLMVGLVGYPNVGKSSTINSLLGEKKVSVSSTPGKTKHFQTIHLSDSVVLCDCPGLVFPQFATTKADLVCDGVLPIDQLREYTGPTTLVVKRIKKDVLEATYGLSIKVAGVEEGGDGKITAENFLISYAIARGYTRSGQGNPDEARSARYILKDYVNGKLLFCHPPPGVSEESFNQPTHNGALLRAAGKKRAPTTRVGKGADTFIPANVEGVISEGGSILKAQGQGLKSRALDHDFFENNSVLSSRVFIQSSLRHGEAFTRATMYPHQNAVANDGRPIGRRGATGSSVDGKKNHKKLRRAKQRSAAIAMSSQFPPEMNGNRAQRLPIFSSKLRSLKSCGGSPNRDAGCTDIDPSNICAKLVTVRSEKKEEFALLAVA</sequence>
<keyword evidence="2" id="KW-0963">Cytoplasm</keyword>
<dbReference type="Proteomes" id="UP000717328">
    <property type="component" value="Unassembled WGS sequence"/>
</dbReference>
<dbReference type="InterPro" id="IPR030378">
    <property type="entry name" value="G_CP_dom"/>
</dbReference>
<keyword evidence="4" id="KW-0378">Hydrolase</keyword>
<feature type="domain" description="CP-type G" evidence="7">
    <location>
        <begin position="182"/>
        <end position="439"/>
    </location>
</feature>
<dbReference type="CDD" id="cd01857">
    <property type="entry name" value="HSR1_MMR1"/>
    <property type="match status" value="1"/>
</dbReference>
<dbReference type="InterPro" id="IPR006073">
    <property type="entry name" value="GTP-bd"/>
</dbReference>
<dbReference type="OrthoDB" id="61815at2759"/>
<reference evidence="8" key="2">
    <citation type="submission" date="2021-10" db="EMBL/GenBank/DDBJ databases">
        <title>Phylogenomics reveals ancestral predisposition of the termite-cultivated fungus Termitomyces towards a domesticated lifestyle.</title>
        <authorList>
            <person name="Auxier B."/>
            <person name="Grum-Grzhimaylo A."/>
            <person name="Cardenas M.E."/>
            <person name="Lodge J.D."/>
            <person name="Laessoe T."/>
            <person name="Pedersen O."/>
            <person name="Smith M.E."/>
            <person name="Kuyper T.W."/>
            <person name="Franco-Molano E.A."/>
            <person name="Baroni T.J."/>
            <person name="Aanen D.K."/>
        </authorList>
    </citation>
    <scope>NUCLEOTIDE SEQUENCE</scope>
    <source>
        <strain evidence="8">D49</strain>
    </source>
</reference>
<gene>
    <name evidence="8" type="ORF">H0H81_008066</name>
</gene>
<evidence type="ECO:0000313" key="9">
    <source>
        <dbReference type="Proteomes" id="UP000717328"/>
    </source>
</evidence>
<dbReference type="GO" id="GO:0003924">
    <property type="term" value="F:GTPase activity"/>
    <property type="evidence" value="ECO:0007669"/>
    <property type="project" value="InterPro"/>
</dbReference>
<dbReference type="AlphaFoldDB" id="A0A9P7GKB8"/>
<evidence type="ECO:0000256" key="6">
    <source>
        <dbReference type="SAM" id="MobiDB-lite"/>
    </source>
</evidence>
<keyword evidence="5" id="KW-0342">GTP-binding</keyword>
<feature type="region of interest" description="Disordered" evidence="6">
    <location>
        <begin position="290"/>
        <end position="349"/>
    </location>
</feature>
<dbReference type="GO" id="GO:0005525">
    <property type="term" value="F:GTP binding"/>
    <property type="evidence" value="ECO:0007669"/>
    <property type="project" value="UniProtKB-KW"/>
</dbReference>
<dbReference type="PANTHER" id="PTHR45709">
    <property type="entry name" value="LARGE SUBUNIT GTPASE 1 HOMOLOG-RELATED"/>
    <property type="match status" value="1"/>
</dbReference>
<feature type="region of interest" description="Disordered" evidence="6">
    <location>
        <begin position="651"/>
        <end position="679"/>
    </location>
</feature>
<feature type="compositionally biased region" description="Acidic residues" evidence="6">
    <location>
        <begin position="292"/>
        <end position="310"/>
    </location>
</feature>
<proteinExistence type="predicted"/>
<dbReference type="Pfam" id="PF01926">
    <property type="entry name" value="MMR_HSR1"/>
    <property type="match status" value="1"/>
</dbReference>
<dbReference type="SUPFAM" id="SSF52540">
    <property type="entry name" value="P-loop containing nucleoside triphosphate hydrolases"/>
    <property type="match status" value="1"/>
</dbReference>
<protein>
    <recommendedName>
        <fullName evidence="7">CP-type G domain-containing protein</fullName>
    </recommendedName>
</protein>
<comment type="caution">
    <text evidence="8">The sequence shown here is derived from an EMBL/GenBank/DDBJ whole genome shotgun (WGS) entry which is preliminary data.</text>
</comment>
<dbReference type="PROSITE" id="PS51721">
    <property type="entry name" value="G_CP"/>
    <property type="match status" value="1"/>
</dbReference>
<keyword evidence="9" id="KW-1185">Reference proteome</keyword>
<dbReference type="GO" id="GO:0000054">
    <property type="term" value="P:ribosomal subunit export from nucleus"/>
    <property type="evidence" value="ECO:0007669"/>
    <property type="project" value="TreeGrafter"/>
</dbReference>
<dbReference type="PANTHER" id="PTHR45709:SF2">
    <property type="entry name" value="LARGE SUBUNIT GTPASE 1 HOMOLOG"/>
    <property type="match status" value="1"/>
</dbReference>
<evidence type="ECO:0000313" key="8">
    <source>
        <dbReference type="EMBL" id="KAG5651606.1"/>
    </source>
</evidence>
<evidence type="ECO:0000256" key="3">
    <source>
        <dbReference type="ARBA" id="ARBA00022741"/>
    </source>
</evidence>
<name>A0A9P7GKB8_9AGAR</name>
<keyword evidence="3" id="KW-0547">Nucleotide-binding</keyword>
<feature type="region of interest" description="Disordered" evidence="6">
    <location>
        <begin position="1"/>
        <end position="24"/>
    </location>
</feature>
<dbReference type="InterPro" id="IPR027417">
    <property type="entry name" value="P-loop_NTPase"/>
</dbReference>
<comment type="subcellular location">
    <subcellularLocation>
        <location evidence="1">Cytoplasm</location>
    </subcellularLocation>
</comment>
<dbReference type="EMBL" id="JABCKI010000220">
    <property type="protein sequence ID" value="KAG5651606.1"/>
    <property type="molecule type" value="Genomic_DNA"/>
</dbReference>
<evidence type="ECO:0000256" key="1">
    <source>
        <dbReference type="ARBA" id="ARBA00004496"/>
    </source>
</evidence>
<evidence type="ECO:0000256" key="4">
    <source>
        <dbReference type="ARBA" id="ARBA00022801"/>
    </source>
</evidence>